<dbReference type="Pfam" id="PF13400">
    <property type="entry name" value="Tad"/>
    <property type="match status" value="1"/>
</dbReference>
<dbReference type="Proteomes" id="UP000247980">
    <property type="component" value="Unassembled WGS sequence"/>
</dbReference>
<feature type="domain" description="Putative Flp pilus-assembly TadG-like N-terminal" evidence="2">
    <location>
        <begin position="18"/>
        <end position="65"/>
    </location>
</feature>
<evidence type="ECO:0000313" key="3">
    <source>
        <dbReference type="EMBL" id="PYI38756.1"/>
    </source>
</evidence>
<evidence type="ECO:0000259" key="2">
    <source>
        <dbReference type="Pfam" id="PF13400"/>
    </source>
</evidence>
<dbReference type="OrthoDB" id="5187898at2"/>
<gene>
    <name evidence="3" type="ORF">CVS30_07910</name>
</gene>
<feature type="transmembrane region" description="Helical" evidence="1">
    <location>
        <begin position="21"/>
        <end position="46"/>
    </location>
</feature>
<evidence type="ECO:0000256" key="1">
    <source>
        <dbReference type="SAM" id="Phobius"/>
    </source>
</evidence>
<sequence length="343" mass="35444">MWRIKFRLGEGNLHDQHGATAVMTAILMVVLLAFAAISIDVGILYAQRTQLQNGADAAVLAVANDCARGTCDHGANDNTGNTFAGANSNDGAALLKGISYPTGNSVEVTVSKDAAGGNPVTLFFANIFGISQADVSASATAAWGPPESGNTLPWTFGKCIFDQLLTQVQKDELAATGDFTGNPVGTHLLIAYNETARYPGCTDDLGNPSGGFGWLDRVGSSCKASIDVGTSEAGSDPGIDFPGVCVDVLPSLLENPTLIPIFSTSGGSGNNATFTIYGFAAFQTTGWRLSGNPALNHPDSLAPPCGGSCRGIYGFFTRFVSLEEGMTFGNGPNLGGSIVRLTN</sequence>
<keyword evidence="1" id="KW-1133">Transmembrane helix</keyword>
<dbReference type="RefSeq" id="WP_110484795.1">
    <property type="nucleotide sequence ID" value="NZ_QJVC01000005.1"/>
</dbReference>
<dbReference type="AlphaFoldDB" id="A0A2V5JLN2"/>
<reference evidence="3 4" key="1">
    <citation type="submission" date="2018-05" db="EMBL/GenBank/DDBJ databases">
        <title>Genetic diversity of glacier-inhabiting Cryobacterium bacteria in China and description of Cryobacterium mengkeensis sp. nov. and Arthrobacter glacialis sp. nov.</title>
        <authorList>
            <person name="Liu Q."/>
            <person name="Xin Y.-H."/>
        </authorList>
    </citation>
    <scope>NUCLEOTIDE SEQUENCE [LARGE SCALE GENOMIC DNA]</scope>
    <source>
        <strain evidence="3 4">B7</strain>
    </source>
</reference>
<dbReference type="EMBL" id="QJVC01000005">
    <property type="protein sequence ID" value="PYI38756.1"/>
    <property type="molecule type" value="Genomic_DNA"/>
</dbReference>
<keyword evidence="1" id="KW-0472">Membrane</keyword>
<comment type="caution">
    <text evidence="3">The sequence shown here is derived from an EMBL/GenBank/DDBJ whole genome shotgun (WGS) entry which is preliminary data.</text>
</comment>
<organism evidence="3 4">
    <name type="scientific">Arthrobacter psychrolactophilus</name>
    <dbReference type="NCBI Taxonomy" id="92442"/>
    <lineage>
        <taxon>Bacteria</taxon>
        <taxon>Bacillati</taxon>
        <taxon>Actinomycetota</taxon>
        <taxon>Actinomycetes</taxon>
        <taxon>Micrococcales</taxon>
        <taxon>Micrococcaceae</taxon>
        <taxon>Arthrobacter</taxon>
    </lineage>
</organism>
<accession>A0A2V5JLN2</accession>
<protein>
    <recommendedName>
        <fullName evidence="2">Putative Flp pilus-assembly TadG-like N-terminal domain-containing protein</fullName>
    </recommendedName>
</protein>
<name>A0A2V5JLN2_9MICC</name>
<dbReference type="InterPro" id="IPR028087">
    <property type="entry name" value="Tad_N"/>
</dbReference>
<keyword evidence="1" id="KW-0812">Transmembrane</keyword>
<keyword evidence="4" id="KW-1185">Reference proteome</keyword>
<proteinExistence type="predicted"/>
<evidence type="ECO:0000313" key="4">
    <source>
        <dbReference type="Proteomes" id="UP000247980"/>
    </source>
</evidence>